<evidence type="ECO:0000256" key="1">
    <source>
        <dbReference type="SAM" id="MobiDB-lite"/>
    </source>
</evidence>
<dbReference type="STRING" id="1447875.A0A2B7Y3V3"/>
<accession>A0A2B7Y3V3</accession>
<evidence type="ECO:0000313" key="2">
    <source>
        <dbReference type="EMBL" id="PGH15829.1"/>
    </source>
</evidence>
<comment type="caution">
    <text evidence="2">The sequence shown here is derived from an EMBL/GenBank/DDBJ whole genome shotgun (WGS) entry which is preliminary data.</text>
</comment>
<dbReference type="PANTHER" id="PTHR40422:SF1">
    <property type="entry name" value="TRANSLATION MACHINERY-ASSOCIATED PROTEIN 17"/>
    <property type="match status" value="1"/>
</dbReference>
<dbReference type="EMBL" id="PDNB01000022">
    <property type="protein sequence ID" value="PGH15829.1"/>
    <property type="molecule type" value="Genomic_DNA"/>
</dbReference>
<feature type="region of interest" description="Disordered" evidence="1">
    <location>
        <begin position="86"/>
        <end position="165"/>
    </location>
</feature>
<name>A0A2B7Y3V3_9EURO</name>
<keyword evidence="3" id="KW-1185">Reference proteome</keyword>
<dbReference type="PANTHER" id="PTHR40422">
    <property type="entry name" value="TRANSLATION MACHINERY-ASSOCIATED PROTEIN 17"/>
    <property type="match status" value="1"/>
</dbReference>
<reference evidence="2 3" key="1">
    <citation type="submission" date="2017-10" db="EMBL/GenBank/DDBJ databases">
        <title>Comparative genomics in systemic dimorphic fungi from Ajellomycetaceae.</title>
        <authorList>
            <person name="Munoz J.F."/>
            <person name="Mcewen J.G."/>
            <person name="Clay O.K."/>
            <person name="Cuomo C.A."/>
        </authorList>
    </citation>
    <scope>NUCLEOTIDE SEQUENCE [LARGE SCALE GENOMIC DNA]</scope>
    <source>
        <strain evidence="2 3">UAMH5409</strain>
    </source>
</reference>
<proteinExistence type="predicted"/>
<sequence length="165" mass="16854">MSSESTPIAPAAFAEALKSLTLPSLYAKASELRNSIAHLQRSNAELARYIAEDAPGGRDAECEEAIGENEGVMERMRERIGLLKEEVEGRGARWSEELEMGREGDGDGESAAPAAAGSNGVNGNEGGAGTRAASSNQRAGAGSGNGTAAGRSQEEGGDGQGGVYL</sequence>
<dbReference type="InterPro" id="IPR038966">
    <property type="entry name" value="TMA17"/>
</dbReference>
<dbReference type="GO" id="GO:0070682">
    <property type="term" value="P:proteasome regulatory particle assembly"/>
    <property type="evidence" value="ECO:0007669"/>
    <property type="project" value="InterPro"/>
</dbReference>
<dbReference type="Proteomes" id="UP000223968">
    <property type="component" value="Unassembled WGS sequence"/>
</dbReference>
<dbReference type="AlphaFoldDB" id="A0A2B7Y3V3"/>
<dbReference type="OrthoDB" id="548474at2759"/>
<evidence type="ECO:0000313" key="3">
    <source>
        <dbReference type="Proteomes" id="UP000223968"/>
    </source>
</evidence>
<organism evidence="2 3">
    <name type="scientific">Helicocarpus griseus UAMH5409</name>
    <dbReference type="NCBI Taxonomy" id="1447875"/>
    <lineage>
        <taxon>Eukaryota</taxon>
        <taxon>Fungi</taxon>
        <taxon>Dikarya</taxon>
        <taxon>Ascomycota</taxon>
        <taxon>Pezizomycotina</taxon>
        <taxon>Eurotiomycetes</taxon>
        <taxon>Eurotiomycetidae</taxon>
        <taxon>Onygenales</taxon>
        <taxon>Ajellomycetaceae</taxon>
        <taxon>Helicocarpus</taxon>
    </lineage>
</organism>
<gene>
    <name evidence="2" type="ORF">AJ79_02210</name>
</gene>
<feature type="compositionally biased region" description="Basic and acidic residues" evidence="1">
    <location>
        <begin position="86"/>
        <end position="105"/>
    </location>
</feature>
<protein>
    <submittedName>
        <fullName evidence="2">Uncharacterized protein</fullName>
    </submittedName>
</protein>
<dbReference type="GO" id="GO:0030674">
    <property type="term" value="F:protein-macromolecule adaptor activity"/>
    <property type="evidence" value="ECO:0007669"/>
    <property type="project" value="TreeGrafter"/>
</dbReference>